<accession>A0A8J5I527</accession>
<dbReference type="GO" id="GO:0009959">
    <property type="term" value="P:negative gravitropism"/>
    <property type="evidence" value="ECO:0007669"/>
    <property type="project" value="InterPro"/>
</dbReference>
<evidence type="ECO:0008006" key="5">
    <source>
        <dbReference type="Google" id="ProtNLM"/>
    </source>
</evidence>
<evidence type="ECO:0000259" key="2">
    <source>
        <dbReference type="Pfam" id="PF24994"/>
    </source>
</evidence>
<dbReference type="AlphaFoldDB" id="A0A8J5I527"/>
<proteinExistence type="predicted"/>
<evidence type="ECO:0000313" key="3">
    <source>
        <dbReference type="EMBL" id="KAG6535828.1"/>
    </source>
</evidence>
<keyword evidence="4" id="KW-1185">Reference proteome</keyword>
<reference evidence="3 4" key="1">
    <citation type="submission" date="2020-08" db="EMBL/GenBank/DDBJ databases">
        <title>Plant Genome Project.</title>
        <authorList>
            <person name="Zhang R.-G."/>
        </authorList>
    </citation>
    <scope>NUCLEOTIDE SEQUENCE [LARGE SCALE GENOMIC DNA]</scope>
    <source>
        <tissue evidence="3">Rhizome</tissue>
    </source>
</reference>
<dbReference type="InterPro" id="IPR006943">
    <property type="entry name" value="DUF641_pln"/>
</dbReference>
<dbReference type="GO" id="GO:0009639">
    <property type="term" value="P:response to red or far red light"/>
    <property type="evidence" value="ECO:0007669"/>
    <property type="project" value="InterPro"/>
</dbReference>
<feature type="domain" description="DUF641" evidence="1">
    <location>
        <begin position="83"/>
        <end position="208"/>
    </location>
</feature>
<dbReference type="EMBL" id="JACMSC010000001">
    <property type="protein sequence ID" value="KAG6535828.1"/>
    <property type="molecule type" value="Genomic_DNA"/>
</dbReference>
<dbReference type="InterPro" id="IPR056813">
    <property type="entry name" value="GIL1_IRKI_C"/>
</dbReference>
<dbReference type="Pfam" id="PF04859">
    <property type="entry name" value="DUF641"/>
    <property type="match status" value="1"/>
</dbReference>
<dbReference type="OrthoDB" id="1915848at2759"/>
<dbReference type="Proteomes" id="UP000734854">
    <property type="component" value="Unassembled WGS sequence"/>
</dbReference>
<feature type="domain" description="GIL1/IRKI C-terminal" evidence="2">
    <location>
        <begin position="408"/>
        <end position="468"/>
    </location>
</feature>
<protein>
    <recommendedName>
        <fullName evidence="5">DUF641 domain-containing protein</fullName>
    </recommendedName>
</protein>
<organism evidence="3 4">
    <name type="scientific">Zingiber officinale</name>
    <name type="common">Ginger</name>
    <name type="synonym">Amomum zingiber</name>
    <dbReference type="NCBI Taxonomy" id="94328"/>
    <lineage>
        <taxon>Eukaryota</taxon>
        <taxon>Viridiplantae</taxon>
        <taxon>Streptophyta</taxon>
        <taxon>Embryophyta</taxon>
        <taxon>Tracheophyta</taxon>
        <taxon>Spermatophyta</taxon>
        <taxon>Magnoliopsida</taxon>
        <taxon>Liliopsida</taxon>
        <taxon>Zingiberales</taxon>
        <taxon>Zingiberaceae</taxon>
        <taxon>Zingiber</taxon>
    </lineage>
</organism>
<dbReference type="InterPro" id="IPR040225">
    <property type="entry name" value="GIL1-like"/>
</dbReference>
<gene>
    <name evidence="3" type="ORF">ZIOFF_000857</name>
</gene>
<dbReference type="Pfam" id="PF24994">
    <property type="entry name" value="GIL1_IRKI_C"/>
    <property type="match status" value="1"/>
</dbReference>
<sequence>MEYTQRAPQPKLGTLARAFNKILRLRRSFTSSASDAPSEDSCSVHKLKLSQTFSDFPTIISEGGSDFYKVEYEKPRQKFSSKDRQTTESLLAHLFASISAIKAAYAQLQMAQLPYQPNLIQSSDLTIVSEFRRVSELKHSYFRDQLAIPRTVSDSSSDLVAQIEEQWNLIKAYPITKAKLESDLELKDSEILSLQAKLLESKKRNQILDSNLHPGRSLSPLDGLHPSGLTPNHFLTALRFAINSIRSFVKELVKQMESARWDLDAAASAIQPGVLRRGRTHRSLAFQSYICQQIFSDFHHKSYNLDGLEDRTMWCQRRFFDEFIELRHIVPLQKIWQHPAAAKFLRAKFLSLVHPKMESSFFGNLNHRDAVSSGRCFPNTAFFTGFAEMAMRVWFLHCIFFSFEDSSIFQARKGSRFSEVYMESVWEVNEDDDHVISAAADEHASTAVGFTVVPGFRVGQTVVQCQVYLA</sequence>
<comment type="caution">
    <text evidence="3">The sequence shown here is derived from an EMBL/GenBank/DDBJ whole genome shotgun (WGS) entry which is preliminary data.</text>
</comment>
<evidence type="ECO:0000313" key="4">
    <source>
        <dbReference type="Proteomes" id="UP000734854"/>
    </source>
</evidence>
<name>A0A8J5I527_ZINOF</name>
<dbReference type="PANTHER" id="PTHR31161">
    <property type="entry name" value="PROTEIN GRAVITROPIC IN THE LIGHT 1"/>
    <property type="match status" value="1"/>
</dbReference>
<evidence type="ECO:0000259" key="1">
    <source>
        <dbReference type="Pfam" id="PF04859"/>
    </source>
</evidence>